<accession>A0A4U1EDP2</accession>
<evidence type="ECO:0000313" key="3">
    <source>
        <dbReference type="EMBL" id="TKC34241.1"/>
    </source>
</evidence>
<feature type="compositionally biased region" description="Pro residues" evidence="1">
    <location>
        <begin position="396"/>
        <end position="408"/>
    </location>
</feature>
<sequence>MGPAPPSGALRAPPPTSNWKSRLEPGSGFGPQGQGVAKLKADQPWGGAHRSPPTPGTAGSREEGDPNPDVSEVGEGLVGGAGTVEFWAPLQRSRGEAAPPSYALPAALLGALPPLPAGCEMDKRDKSRAGAAGRTPSSRPPNLPTPKPPGSTRPLPPVTSAALRVLGAAGASGRGPLAERAGGSRGAALPEATPRGGPPRSAGTGPRSSGTPASFPDSDPIFLPPSPLKHQPPLPFRGTCVDSAFPPQPPGPQQLGEGSGPLRRPQAQAVSLARGMPAGPPGNKPPLPCCLGQGPGPLGQKGLRPPAEEPVARGKAPEGPRRSALSAGARRGAPPLGSPSPLATPLATPPLQATPPIQTPSLASQPLQASPPLAVAPTHTPPSLATPPFQAAPSPQRLPPLQAPPPLASLPLQAPLSPPASPPLQDPPSPLATPPHRAPPSLASPPLQAPPSPPSSPPLQVPPSPPASPPLQDPPLPLASPPPRAPPSLALPALQTPPSPPASPPLQAPRRPPTPGPDAPISGPRLTLALAPGPPPPPSRSPSSTLSGPDLAGHSSSATSTPEELRGYDSGPESGAATSPPADAELAACHPAAWSRGSAPPLAIRGTSGAPLPWSPAAGSGSADGLCTIYEAEGPESATPAAGALDPGPGSGAGGGKAAAGAGAGAGAASRGAKPARLGELPLGALQASVVQHLLSRTLLLAAAEGAAGGTGGSGDAGGAGSAGGARTALSDAELGRWAELLSPLDESRASITSVTSFSPDDVTSPQGDWTVVEVETFH</sequence>
<feature type="compositionally biased region" description="Pro residues" evidence="1">
    <location>
        <begin position="416"/>
        <end position="438"/>
    </location>
</feature>
<dbReference type="EMBL" id="RWIC01001976">
    <property type="protein sequence ID" value="TKC34241.1"/>
    <property type="molecule type" value="Genomic_DNA"/>
</dbReference>
<feature type="compositionally biased region" description="Low complexity" evidence="1">
    <location>
        <begin position="322"/>
        <end position="360"/>
    </location>
</feature>
<feature type="compositionally biased region" description="Gly residues" evidence="1">
    <location>
        <begin position="649"/>
        <end position="666"/>
    </location>
</feature>
<feature type="compositionally biased region" description="Gly residues" evidence="1">
    <location>
        <begin position="707"/>
        <end position="724"/>
    </location>
</feature>
<feature type="region of interest" description="Disordered" evidence="1">
    <location>
        <begin position="638"/>
        <end position="670"/>
    </location>
</feature>
<dbReference type="PANTHER" id="PTHR22427:SF8">
    <property type="entry name" value="PROLINE-RICH PROTEIN 36"/>
    <property type="match status" value="1"/>
</dbReference>
<dbReference type="Pfam" id="PF15363">
    <property type="entry name" value="BTBD8_C"/>
    <property type="match status" value="1"/>
</dbReference>
<feature type="compositionally biased region" description="Pro residues" evidence="1">
    <location>
        <begin position="1"/>
        <end position="16"/>
    </location>
</feature>
<dbReference type="PANTHER" id="PTHR22427">
    <property type="entry name" value="GH15728P"/>
    <property type="match status" value="1"/>
</dbReference>
<evidence type="ECO:0000259" key="2">
    <source>
        <dbReference type="Pfam" id="PF15363"/>
    </source>
</evidence>
<dbReference type="Proteomes" id="UP000308365">
    <property type="component" value="Unassembled WGS sequence"/>
</dbReference>
<organism evidence="3 4">
    <name type="scientific">Monodon monoceros</name>
    <name type="common">Narwhal</name>
    <name type="synonym">Ceratodon monodon</name>
    <dbReference type="NCBI Taxonomy" id="40151"/>
    <lineage>
        <taxon>Eukaryota</taxon>
        <taxon>Metazoa</taxon>
        <taxon>Chordata</taxon>
        <taxon>Craniata</taxon>
        <taxon>Vertebrata</taxon>
        <taxon>Euteleostomi</taxon>
        <taxon>Mammalia</taxon>
        <taxon>Eutheria</taxon>
        <taxon>Laurasiatheria</taxon>
        <taxon>Artiodactyla</taxon>
        <taxon>Whippomorpha</taxon>
        <taxon>Cetacea</taxon>
        <taxon>Odontoceti</taxon>
        <taxon>Monodontidae</taxon>
        <taxon>Monodon</taxon>
    </lineage>
</organism>
<comment type="caution">
    <text evidence="3">The sequence shown here is derived from an EMBL/GenBank/DDBJ whole genome shotgun (WGS) entry which is preliminary data.</text>
</comment>
<gene>
    <name evidence="3" type="ORF">EI555_021186</name>
</gene>
<name>A0A4U1EDP2_MONMO</name>
<feature type="region of interest" description="Disordered" evidence="1">
    <location>
        <begin position="707"/>
        <end position="727"/>
    </location>
</feature>
<protein>
    <recommendedName>
        <fullName evidence="2">BTB/POZ domain-containing protein</fullName>
    </recommendedName>
</protein>
<proteinExistence type="predicted"/>
<dbReference type="AlphaFoldDB" id="A0A4U1EDP2"/>
<feature type="domain" description="BTB/POZ" evidence="2">
    <location>
        <begin position="736"/>
        <end position="779"/>
    </location>
</feature>
<feature type="compositionally biased region" description="Pro residues" evidence="1">
    <location>
        <begin position="138"/>
        <end position="157"/>
    </location>
</feature>
<feature type="compositionally biased region" description="Basic and acidic residues" evidence="1">
    <location>
        <begin position="306"/>
        <end position="321"/>
    </location>
</feature>
<evidence type="ECO:0000256" key="1">
    <source>
        <dbReference type="SAM" id="MobiDB-lite"/>
    </source>
</evidence>
<feature type="compositionally biased region" description="Pro residues" evidence="1">
    <location>
        <begin position="278"/>
        <end position="288"/>
    </location>
</feature>
<feature type="compositionally biased region" description="Pro residues" evidence="1">
    <location>
        <begin position="447"/>
        <end position="486"/>
    </location>
</feature>
<evidence type="ECO:0000313" key="4">
    <source>
        <dbReference type="Proteomes" id="UP000308365"/>
    </source>
</evidence>
<feature type="compositionally biased region" description="Low complexity" evidence="1">
    <location>
        <begin position="638"/>
        <end position="648"/>
    </location>
</feature>
<dbReference type="InterPro" id="IPR027907">
    <property type="entry name" value="BTBD8_C"/>
</dbReference>
<feature type="region of interest" description="Disordered" evidence="1">
    <location>
        <begin position="1"/>
        <end position="78"/>
    </location>
</feature>
<feature type="compositionally biased region" description="Pro residues" evidence="1">
    <location>
        <begin position="222"/>
        <end position="235"/>
    </location>
</feature>
<feature type="compositionally biased region" description="Pro residues" evidence="1">
    <location>
        <begin position="495"/>
        <end position="518"/>
    </location>
</feature>
<reference evidence="4" key="1">
    <citation type="journal article" date="2019" name="IScience">
        <title>Narwhal Genome Reveals Long-Term Low Genetic Diversity despite Current Large Abundance Size.</title>
        <authorList>
            <person name="Westbury M.V."/>
            <person name="Petersen B."/>
            <person name="Garde E."/>
            <person name="Heide-Jorgensen M.P."/>
            <person name="Lorenzen E.D."/>
        </authorList>
    </citation>
    <scope>NUCLEOTIDE SEQUENCE [LARGE SCALE GENOMIC DNA]</scope>
</reference>
<feature type="region of interest" description="Disordered" evidence="1">
    <location>
        <begin position="111"/>
        <end position="582"/>
    </location>
</feature>